<accession>A0A1Q5UN86</accession>
<sequence length="81" mass="9357">MNDMEHEGFVVPGDLIRVQVDWVIASEASWTVNEKNIVLDDTSILRPQHQGMERTYELLWNQEYSGMTNYGLLETMALTPE</sequence>
<gene>
    <name evidence="1" type="ORF">PENSUB_352</name>
</gene>
<dbReference type="OrthoDB" id="419183at2759"/>
<dbReference type="AlphaFoldDB" id="A0A1Q5UN86"/>
<comment type="caution">
    <text evidence="1">The sequence shown here is derived from an EMBL/GenBank/DDBJ whole genome shotgun (WGS) entry which is preliminary data.</text>
</comment>
<dbReference type="EMBL" id="MNBE01000121">
    <property type="protein sequence ID" value="OKP13945.1"/>
    <property type="molecule type" value="Genomic_DNA"/>
</dbReference>
<keyword evidence="2" id="KW-1185">Reference proteome</keyword>
<name>A0A1Q5UN86_9EURO</name>
<protein>
    <submittedName>
        <fullName evidence="1">Uncharacterized protein</fullName>
    </submittedName>
</protein>
<evidence type="ECO:0000313" key="1">
    <source>
        <dbReference type="EMBL" id="OKP13945.1"/>
    </source>
</evidence>
<organism evidence="1 2">
    <name type="scientific">Penicillium subrubescens</name>
    <dbReference type="NCBI Taxonomy" id="1316194"/>
    <lineage>
        <taxon>Eukaryota</taxon>
        <taxon>Fungi</taxon>
        <taxon>Dikarya</taxon>
        <taxon>Ascomycota</taxon>
        <taxon>Pezizomycotina</taxon>
        <taxon>Eurotiomycetes</taxon>
        <taxon>Eurotiomycetidae</taxon>
        <taxon>Eurotiales</taxon>
        <taxon>Aspergillaceae</taxon>
        <taxon>Penicillium</taxon>
    </lineage>
</organism>
<reference evidence="1 2" key="1">
    <citation type="submission" date="2016-10" db="EMBL/GenBank/DDBJ databases">
        <title>Genome sequence of the ascomycete fungus Penicillium subrubescens.</title>
        <authorList>
            <person name="De Vries R.P."/>
            <person name="Peng M."/>
            <person name="Dilokpimol A."/>
            <person name="Hilden K."/>
            <person name="Makela M.R."/>
            <person name="Grigoriev I."/>
            <person name="Riley R."/>
            <person name="Granchi Z."/>
        </authorList>
    </citation>
    <scope>NUCLEOTIDE SEQUENCE [LARGE SCALE GENOMIC DNA]</scope>
    <source>
        <strain evidence="1 2">CBS 132785</strain>
    </source>
</reference>
<evidence type="ECO:0000313" key="2">
    <source>
        <dbReference type="Proteomes" id="UP000186955"/>
    </source>
</evidence>
<proteinExistence type="predicted"/>
<dbReference type="Proteomes" id="UP000186955">
    <property type="component" value="Unassembled WGS sequence"/>
</dbReference>